<dbReference type="EMBL" id="RBZU01000015">
    <property type="protein sequence ID" value="RKP46190.1"/>
    <property type="molecule type" value="Genomic_DNA"/>
</dbReference>
<proteinExistence type="inferred from homology"/>
<feature type="transmembrane region" description="Helical" evidence="9">
    <location>
        <begin position="271"/>
        <end position="291"/>
    </location>
</feature>
<keyword evidence="7" id="KW-0625">Polysaccharide transport</keyword>
<evidence type="ECO:0000313" key="11">
    <source>
        <dbReference type="EMBL" id="RKP46190.1"/>
    </source>
</evidence>
<dbReference type="GO" id="GO:0015920">
    <property type="term" value="P:lipopolysaccharide transport"/>
    <property type="evidence" value="ECO:0007669"/>
    <property type="project" value="TreeGrafter"/>
</dbReference>
<feature type="transmembrane region" description="Helical" evidence="9">
    <location>
        <begin position="188"/>
        <end position="208"/>
    </location>
</feature>
<evidence type="ECO:0000256" key="4">
    <source>
        <dbReference type="ARBA" id="ARBA00022475"/>
    </source>
</evidence>
<evidence type="ECO:0000256" key="3">
    <source>
        <dbReference type="ARBA" id="ARBA00022448"/>
    </source>
</evidence>
<comment type="subcellular location">
    <subcellularLocation>
        <location evidence="1">Cell membrane</location>
        <topology evidence="1">Multi-pass membrane protein</topology>
    </subcellularLocation>
</comment>
<dbReference type="PANTHER" id="PTHR30413:SF10">
    <property type="entry name" value="CAPSULE POLYSACCHARIDE EXPORT INNER-MEMBRANE PROTEIN CTRC"/>
    <property type="match status" value="1"/>
</dbReference>
<dbReference type="Proteomes" id="UP000270342">
    <property type="component" value="Unassembled WGS sequence"/>
</dbReference>
<feature type="transmembrane region" description="Helical" evidence="9">
    <location>
        <begin position="76"/>
        <end position="99"/>
    </location>
</feature>
<name>A0A494X6X8_9BURK</name>
<feature type="transmembrane region" description="Helical" evidence="9">
    <location>
        <begin position="155"/>
        <end position="176"/>
    </location>
</feature>
<dbReference type="AlphaFoldDB" id="A0A494X6X8"/>
<evidence type="ECO:0000256" key="9">
    <source>
        <dbReference type="SAM" id="Phobius"/>
    </source>
</evidence>
<evidence type="ECO:0000259" key="10">
    <source>
        <dbReference type="Pfam" id="PF01061"/>
    </source>
</evidence>
<keyword evidence="4" id="KW-1003">Cell membrane</keyword>
<feature type="transmembrane region" description="Helical" evidence="9">
    <location>
        <begin position="111"/>
        <end position="134"/>
    </location>
</feature>
<evidence type="ECO:0000313" key="12">
    <source>
        <dbReference type="Proteomes" id="UP000270342"/>
    </source>
</evidence>
<dbReference type="PANTHER" id="PTHR30413">
    <property type="entry name" value="INNER MEMBRANE TRANSPORT PERMEASE"/>
    <property type="match status" value="1"/>
</dbReference>
<dbReference type="GO" id="GO:0005886">
    <property type="term" value="C:plasma membrane"/>
    <property type="evidence" value="ECO:0007669"/>
    <property type="project" value="UniProtKB-SubCell"/>
</dbReference>
<keyword evidence="12" id="KW-1185">Reference proteome</keyword>
<reference evidence="11 12" key="1">
    <citation type="submission" date="2018-10" db="EMBL/GenBank/DDBJ databases">
        <title>Robbsia sp. DHC34, isolated from soil.</title>
        <authorList>
            <person name="Gao Z.-H."/>
            <person name="Qiu L.-H."/>
        </authorList>
    </citation>
    <scope>NUCLEOTIDE SEQUENCE [LARGE SCALE GENOMIC DNA]</scope>
    <source>
        <strain evidence="11 12">DHC34</strain>
    </source>
</reference>
<comment type="similarity">
    <text evidence="2">Belongs to the ABC-2 integral membrane protein family.</text>
</comment>
<dbReference type="GO" id="GO:0015774">
    <property type="term" value="P:polysaccharide transport"/>
    <property type="evidence" value="ECO:0007669"/>
    <property type="project" value="UniProtKB-KW"/>
</dbReference>
<keyword evidence="7" id="KW-0762">Sugar transport</keyword>
<keyword evidence="5 9" id="KW-0812">Transmembrane</keyword>
<evidence type="ECO:0000256" key="6">
    <source>
        <dbReference type="ARBA" id="ARBA00022989"/>
    </source>
</evidence>
<dbReference type="InterPro" id="IPR013525">
    <property type="entry name" value="ABC2_TM"/>
</dbReference>
<keyword evidence="3" id="KW-0813">Transport</keyword>
<organism evidence="11 12">
    <name type="scientific">Pararobbsia silviterrae</name>
    <dbReference type="NCBI Taxonomy" id="1792498"/>
    <lineage>
        <taxon>Bacteria</taxon>
        <taxon>Pseudomonadati</taxon>
        <taxon>Pseudomonadota</taxon>
        <taxon>Betaproteobacteria</taxon>
        <taxon>Burkholderiales</taxon>
        <taxon>Burkholderiaceae</taxon>
        <taxon>Pararobbsia</taxon>
    </lineage>
</organism>
<sequence>MDSTQSRDKMRRLASGDAIPAPVDADILFSQERVLKRTFSMRIAEAGKDLWAALTTTETWAFLGWHDIRQRYRRSVLGPFWITISTAVLVSGLSVMYAGLFRMTLRDYIPYLASGMITWSFINTVINESCLVFMGSEGSIKNGQMPITSYVLRLVWRNMIVFMHNAVVLVVVVLIFLPFRPLGLLESLLGLVIVGIFLFWVALLVGLLSARFRDIPQIVTNVLQVVFFMTPIMWQASVLKNHIWIAQINPFFYMLELVRNPLLGVDSGGMLWLQVTGVVALTACISFLLFARFRSRIVYWL</sequence>
<evidence type="ECO:0000256" key="8">
    <source>
        <dbReference type="ARBA" id="ARBA00023136"/>
    </source>
</evidence>
<evidence type="ECO:0000256" key="2">
    <source>
        <dbReference type="ARBA" id="ARBA00007783"/>
    </source>
</evidence>
<evidence type="ECO:0000256" key="5">
    <source>
        <dbReference type="ARBA" id="ARBA00022692"/>
    </source>
</evidence>
<evidence type="ECO:0000256" key="1">
    <source>
        <dbReference type="ARBA" id="ARBA00004651"/>
    </source>
</evidence>
<evidence type="ECO:0000256" key="7">
    <source>
        <dbReference type="ARBA" id="ARBA00023047"/>
    </source>
</evidence>
<accession>A0A494X6X8</accession>
<feature type="transmembrane region" description="Helical" evidence="9">
    <location>
        <begin position="215"/>
        <end position="234"/>
    </location>
</feature>
<dbReference type="Pfam" id="PF01061">
    <property type="entry name" value="ABC2_membrane"/>
    <property type="match status" value="1"/>
</dbReference>
<feature type="domain" description="ABC-2 type transporter transmembrane" evidence="10">
    <location>
        <begin position="62"/>
        <end position="260"/>
    </location>
</feature>
<comment type="caution">
    <text evidence="11">The sequence shown here is derived from an EMBL/GenBank/DDBJ whole genome shotgun (WGS) entry which is preliminary data.</text>
</comment>
<protein>
    <submittedName>
        <fullName evidence="11">ABC transporter permease</fullName>
    </submittedName>
</protein>
<gene>
    <name evidence="11" type="ORF">D7S86_25045</name>
</gene>
<dbReference type="GO" id="GO:0140359">
    <property type="term" value="F:ABC-type transporter activity"/>
    <property type="evidence" value="ECO:0007669"/>
    <property type="project" value="InterPro"/>
</dbReference>
<keyword evidence="8 9" id="KW-0472">Membrane</keyword>
<keyword evidence="6 9" id="KW-1133">Transmembrane helix</keyword>